<evidence type="ECO:0000256" key="2">
    <source>
        <dbReference type="ARBA" id="ARBA00022692"/>
    </source>
</evidence>
<evidence type="ECO:0000313" key="7">
    <source>
        <dbReference type="EMBL" id="MBB5287087.1"/>
    </source>
</evidence>
<dbReference type="AlphaFoldDB" id="A0A840TZY1"/>
<feature type="domain" description="TM2" evidence="6">
    <location>
        <begin position="2"/>
        <end position="51"/>
    </location>
</feature>
<keyword evidence="8" id="KW-1185">Reference proteome</keyword>
<evidence type="ECO:0000259" key="6">
    <source>
        <dbReference type="Pfam" id="PF05154"/>
    </source>
</evidence>
<dbReference type="GO" id="GO:0016020">
    <property type="term" value="C:membrane"/>
    <property type="evidence" value="ECO:0007669"/>
    <property type="project" value="UniProtKB-SubCell"/>
</dbReference>
<keyword evidence="4 5" id="KW-0472">Membrane</keyword>
<evidence type="ECO:0000256" key="1">
    <source>
        <dbReference type="ARBA" id="ARBA00004141"/>
    </source>
</evidence>
<evidence type="ECO:0000256" key="3">
    <source>
        <dbReference type="ARBA" id="ARBA00022989"/>
    </source>
</evidence>
<accession>A0A840TZY1</accession>
<gene>
    <name evidence="7" type="ORF">HNQ92_005249</name>
</gene>
<dbReference type="EMBL" id="JACHGF010000014">
    <property type="protein sequence ID" value="MBB5287087.1"/>
    <property type="molecule type" value="Genomic_DNA"/>
</dbReference>
<evidence type="ECO:0000256" key="4">
    <source>
        <dbReference type="ARBA" id="ARBA00023136"/>
    </source>
</evidence>
<protein>
    <submittedName>
        <fullName evidence="7">TM2 domain-containing membrane protein YozV</fullName>
    </submittedName>
</protein>
<dbReference type="InterPro" id="IPR007829">
    <property type="entry name" value="TM2"/>
</dbReference>
<name>A0A840TZY1_9BACT</name>
<organism evidence="7 8">
    <name type="scientific">Rhabdobacter roseus</name>
    <dbReference type="NCBI Taxonomy" id="1655419"/>
    <lineage>
        <taxon>Bacteria</taxon>
        <taxon>Pseudomonadati</taxon>
        <taxon>Bacteroidota</taxon>
        <taxon>Cytophagia</taxon>
        <taxon>Cytophagales</taxon>
        <taxon>Cytophagaceae</taxon>
        <taxon>Rhabdobacter</taxon>
    </lineage>
</organism>
<proteinExistence type="predicted"/>
<evidence type="ECO:0000313" key="8">
    <source>
        <dbReference type="Proteomes" id="UP000557307"/>
    </source>
</evidence>
<comment type="caution">
    <text evidence="7">The sequence shown here is derived from an EMBL/GenBank/DDBJ whole genome shotgun (WGS) entry which is preliminary data.</text>
</comment>
<comment type="subcellular location">
    <subcellularLocation>
        <location evidence="1">Membrane</location>
        <topology evidence="1">Multi-pass membrane protein</topology>
    </subcellularLocation>
</comment>
<reference evidence="7 8" key="1">
    <citation type="submission" date="2020-08" db="EMBL/GenBank/DDBJ databases">
        <title>Genomic Encyclopedia of Type Strains, Phase IV (KMG-IV): sequencing the most valuable type-strain genomes for metagenomic binning, comparative biology and taxonomic classification.</title>
        <authorList>
            <person name="Goeker M."/>
        </authorList>
    </citation>
    <scope>NUCLEOTIDE SEQUENCE [LARGE SCALE GENOMIC DNA]</scope>
    <source>
        <strain evidence="7 8">DSM 105074</strain>
    </source>
</reference>
<keyword evidence="3 5" id="KW-1133">Transmembrane helix</keyword>
<dbReference type="Proteomes" id="UP000557307">
    <property type="component" value="Unassembled WGS sequence"/>
</dbReference>
<evidence type="ECO:0000256" key="5">
    <source>
        <dbReference type="SAM" id="Phobius"/>
    </source>
</evidence>
<dbReference type="Pfam" id="PF05154">
    <property type="entry name" value="TM2"/>
    <property type="match status" value="1"/>
</dbReference>
<dbReference type="RefSeq" id="WP_184178847.1">
    <property type="nucleotide sequence ID" value="NZ_JACHGF010000014.1"/>
</dbReference>
<sequence>MKNKTTAGILALFLGGLGVHRFYLGQTGLGILYLVFCWTFIPAIVALIDGIIFLTQSEASFNQKYNQGRQPEGTRLDVADELRKLNDLKMQGVLTEAEFQYRKAQLLGLR</sequence>
<feature type="transmembrane region" description="Helical" evidence="5">
    <location>
        <begin position="31"/>
        <end position="54"/>
    </location>
</feature>
<keyword evidence="2 5" id="KW-0812">Transmembrane</keyword>